<proteinExistence type="predicted"/>
<dbReference type="EMBL" id="CAFBOK010000064">
    <property type="protein sequence ID" value="CAB4980584.1"/>
    <property type="molecule type" value="Genomic_DNA"/>
</dbReference>
<evidence type="ECO:0000313" key="3">
    <source>
        <dbReference type="EMBL" id="CAB4980584.1"/>
    </source>
</evidence>
<name>A0A6J6ASS9_9ZZZZ</name>
<organism evidence="2">
    <name type="scientific">freshwater metagenome</name>
    <dbReference type="NCBI Taxonomy" id="449393"/>
    <lineage>
        <taxon>unclassified sequences</taxon>
        <taxon>metagenomes</taxon>
        <taxon>ecological metagenomes</taxon>
    </lineage>
</organism>
<accession>A0A6J6ASS9</accession>
<reference evidence="2" key="1">
    <citation type="submission" date="2020-05" db="EMBL/GenBank/DDBJ databases">
        <authorList>
            <person name="Chiriac C."/>
            <person name="Salcher M."/>
            <person name="Ghai R."/>
            <person name="Kavagutti S V."/>
        </authorList>
    </citation>
    <scope>NUCLEOTIDE SEQUENCE</scope>
</reference>
<sequence length="227" mass="25439">MNEVEQKDPKRDQEPSLSDEADALMAKVQNDFDDIGCGLAVGDSAEPTDDYLAQLTNFFRDALATHDEPKDDRGNHDCDQPQDRWQEELSGGVSREDQQKESKYRHCQFREDVPNAGNKNRQRYGRGGESPRHIDCIGSANTDRAAEWHHIGNSASGEVHGEGLCVLQAGECVCEYACVGQHPEKPKCDERRDFDRRQLAHLMPNVGVVRSGEFGNHESKNDDDDAE</sequence>
<feature type="region of interest" description="Disordered" evidence="1">
    <location>
        <begin position="66"/>
        <end position="103"/>
    </location>
</feature>
<evidence type="ECO:0000256" key="1">
    <source>
        <dbReference type="SAM" id="MobiDB-lite"/>
    </source>
</evidence>
<feature type="region of interest" description="Disordered" evidence="1">
    <location>
        <begin position="207"/>
        <end position="227"/>
    </location>
</feature>
<feature type="compositionally biased region" description="Basic and acidic residues" evidence="1">
    <location>
        <begin position="66"/>
        <end position="87"/>
    </location>
</feature>
<dbReference type="EMBL" id="CAEUNJ010000143">
    <property type="protein sequence ID" value="CAB4372993.1"/>
    <property type="molecule type" value="Genomic_DNA"/>
</dbReference>
<feature type="compositionally biased region" description="Basic and acidic residues" evidence="1">
    <location>
        <begin position="94"/>
        <end position="103"/>
    </location>
</feature>
<dbReference type="AlphaFoldDB" id="A0A6J6ASS9"/>
<evidence type="ECO:0000313" key="2">
    <source>
        <dbReference type="EMBL" id="CAB4372993.1"/>
    </source>
</evidence>
<gene>
    <name evidence="3" type="ORF">UFOPK3927_00691</name>
    <name evidence="2" type="ORF">UFOPK4201_02046</name>
</gene>
<protein>
    <submittedName>
        <fullName evidence="2">Unannotated protein</fullName>
    </submittedName>
</protein>